<dbReference type="EMBL" id="JAWJZF010000348">
    <property type="protein sequence ID" value="MDX2292917.1"/>
    <property type="molecule type" value="Genomic_DNA"/>
</dbReference>
<dbReference type="InterPro" id="IPR008271">
    <property type="entry name" value="Ser/Thr_kinase_AS"/>
</dbReference>
<dbReference type="RefSeq" id="WP_319009376.1">
    <property type="nucleotide sequence ID" value="NZ_JAWJZF010000348.1"/>
</dbReference>
<keyword evidence="1" id="KW-0808">Transferase</keyword>
<keyword evidence="3" id="KW-0418">Kinase</keyword>
<name>A0ABU4K5A2_9ACTN</name>
<organism evidence="7 8">
    <name type="scientific">Streptomyces roseolus</name>
    <dbReference type="NCBI Taxonomy" id="67358"/>
    <lineage>
        <taxon>Bacteria</taxon>
        <taxon>Bacillati</taxon>
        <taxon>Actinomycetota</taxon>
        <taxon>Actinomycetes</taxon>
        <taxon>Kitasatosporales</taxon>
        <taxon>Streptomycetaceae</taxon>
        <taxon>Streptomyces</taxon>
    </lineage>
</organism>
<dbReference type="InterPro" id="IPR011009">
    <property type="entry name" value="Kinase-like_dom_sf"/>
</dbReference>
<dbReference type="InterPro" id="IPR000719">
    <property type="entry name" value="Prot_kinase_dom"/>
</dbReference>
<dbReference type="SUPFAM" id="SSF50998">
    <property type="entry name" value="Quinoprotein alcohol dehydrogenase-like"/>
    <property type="match status" value="1"/>
</dbReference>
<keyword evidence="2 5" id="KW-0547">Nucleotide-binding</keyword>
<dbReference type="Gene3D" id="1.10.510.10">
    <property type="entry name" value="Transferase(Phosphotransferase) domain 1"/>
    <property type="match status" value="1"/>
</dbReference>
<evidence type="ECO:0000256" key="1">
    <source>
        <dbReference type="ARBA" id="ARBA00022679"/>
    </source>
</evidence>
<gene>
    <name evidence="7" type="ORF">R2363_12110</name>
</gene>
<comment type="caution">
    <text evidence="7">The sequence shown here is derived from an EMBL/GenBank/DDBJ whole genome shotgun (WGS) entry which is preliminary data.</text>
</comment>
<dbReference type="PROSITE" id="PS00107">
    <property type="entry name" value="PROTEIN_KINASE_ATP"/>
    <property type="match status" value="1"/>
</dbReference>
<reference evidence="7 8" key="1">
    <citation type="submission" date="2023-10" db="EMBL/GenBank/DDBJ databases">
        <authorList>
            <person name="Wang X.X."/>
        </authorList>
    </citation>
    <scope>NUCLEOTIDE SEQUENCE [LARGE SCALE GENOMIC DNA]</scope>
    <source>
        <strain evidence="7 8">NBRC 12816</strain>
    </source>
</reference>
<evidence type="ECO:0000256" key="4">
    <source>
        <dbReference type="ARBA" id="ARBA00022840"/>
    </source>
</evidence>
<feature type="domain" description="Protein kinase" evidence="6">
    <location>
        <begin position="15"/>
        <end position="264"/>
    </location>
</feature>
<feature type="binding site" evidence="5">
    <location>
        <position position="43"/>
    </location>
    <ligand>
        <name>ATP</name>
        <dbReference type="ChEBI" id="CHEBI:30616"/>
    </ligand>
</feature>
<evidence type="ECO:0000313" key="8">
    <source>
        <dbReference type="Proteomes" id="UP001278571"/>
    </source>
</evidence>
<keyword evidence="4 5" id="KW-0067">ATP-binding</keyword>
<dbReference type="PANTHER" id="PTHR43289">
    <property type="entry name" value="MITOGEN-ACTIVATED PROTEIN KINASE KINASE KINASE 20-RELATED"/>
    <property type="match status" value="1"/>
</dbReference>
<dbReference type="Proteomes" id="UP001278571">
    <property type="component" value="Unassembled WGS sequence"/>
</dbReference>
<dbReference type="PANTHER" id="PTHR43289:SF34">
    <property type="entry name" value="SERINE_THREONINE-PROTEIN KINASE YBDM-RELATED"/>
    <property type="match status" value="1"/>
</dbReference>
<evidence type="ECO:0000259" key="6">
    <source>
        <dbReference type="PROSITE" id="PS50011"/>
    </source>
</evidence>
<accession>A0ABU4K5A2</accession>
<evidence type="ECO:0000256" key="5">
    <source>
        <dbReference type="PROSITE-ProRule" id="PRU10141"/>
    </source>
</evidence>
<keyword evidence="8" id="KW-1185">Reference proteome</keyword>
<dbReference type="InterPro" id="IPR017441">
    <property type="entry name" value="Protein_kinase_ATP_BS"/>
</dbReference>
<evidence type="ECO:0000256" key="3">
    <source>
        <dbReference type="ARBA" id="ARBA00022777"/>
    </source>
</evidence>
<dbReference type="Gene3D" id="2.40.10.480">
    <property type="match status" value="1"/>
</dbReference>
<evidence type="ECO:0000256" key="2">
    <source>
        <dbReference type="ARBA" id="ARBA00022741"/>
    </source>
</evidence>
<dbReference type="SMART" id="SM00220">
    <property type="entry name" value="S_TKc"/>
    <property type="match status" value="1"/>
</dbReference>
<dbReference type="PROSITE" id="PS00108">
    <property type="entry name" value="PROTEIN_KINASE_ST"/>
    <property type="match status" value="1"/>
</dbReference>
<dbReference type="CDD" id="cd14014">
    <property type="entry name" value="STKc_PknB_like"/>
    <property type="match status" value="1"/>
</dbReference>
<dbReference type="InterPro" id="IPR015943">
    <property type="entry name" value="WD40/YVTN_repeat-like_dom_sf"/>
</dbReference>
<protein>
    <submittedName>
        <fullName evidence="7">PQQ-binding-like beta-propeller repeat protein</fullName>
    </submittedName>
</protein>
<dbReference type="SUPFAM" id="SSF56112">
    <property type="entry name" value="Protein kinase-like (PK-like)"/>
    <property type="match status" value="1"/>
</dbReference>
<dbReference type="SMART" id="SM00564">
    <property type="entry name" value="PQQ"/>
    <property type="match status" value="5"/>
</dbReference>
<dbReference type="InterPro" id="IPR011047">
    <property type="entry name" value="Quinoprotein_ADH-like_sf"/>
</dbReference>
<dbReference type="PROSITE" id="PS50011">
    <property type="entry name" value="PROTEIN_KINASE_DOM"/>
    <property type="match status" value="1"/>
</dbReference>
<dbReference type="Pfam" id="PF13360">
    <property type="entry name" value="PQQ_2"/>
    <property type="match status" value="2"/>
</dbReference>
<dbReference type="Gene3D" id="3.30.200.20">
    <property type="entry name" value="Phosphorylase Kinase, domain 1"/>
    <property type="match status" value="1"/>
</dbReference>
<dbReference type="InterPro" id="IPR018391">
    <property type="entry name" value="PQQ_b-propeller_rpt"/>
</dbReference>
<dbReference type="Gene3D" id="2.130.10.10">
    <property type="entry name" value="YVTN repeat-like/Quinoprotein amine dehydrogenase"/>
    <property type="match status" value="1"/>
</dbReference>
<dbReference type="Pfam" id="PF00069">
    <property type="entry name" value="Pkinase"/>
    <property type="match status" value="1"/>
</dbReference>
<evidence type="ECO:0000313" key="7">
    <source>
        <dbReference type="EMBL" id="MDX2292917.1"/>
    </source>
</evidence>
<dbReference type="InterPro" id="IPR002372">
    <property type="entry name" value="PQQ_rpt_dom"/>
</dbReference>
<sequence length="693" mass="72128">MNPLGFGDPLRLGPYRLVGVLGEGGMGKVYLAAGRDGRPAAVKVLRPELAHDPDLARRFVREAHTAAAVESPGVARVLAAEVEGGRPWIATEFLSGPTLEEAVARYGPLDEQAVRMLAAALGETLRDVHAAGLVHRDVKPANIVLTADGPRLIDFGIARPEHGLTLTTTGQIPVTPGYGAPEQVLGQRVTGAADVFSLGAVLVYAATGRRAYDGPHVAAVQYAVVHERPDLGGLPPALHPLVAPCFQHDPALRPTPEQMARAFAPQGSGGRKAREVWRRGPLHEEAKGREAEIRRLTAATVVPGPGGAGARGPSRRRVLAGWGAGGALLLAGGGGTAWWLLGGKGAEPPAAGDAPAAALLEGKNAGIRPKPLWGPLEAAASGPLPTPVVLRDVVVFAARDGGLTALRVVDGTAKWTHRELSARAGQVAVNDDEFACADASGRLSVRNASTGEEAWAVDGAEAALFLAATPEGVYFLTSAGKLRAVDTAGRRIRWTAESAEDPAGASVPLAAAGPGRLVLAGTNGDLTVLDTADGRTAWSVKGKASKALQPAIEGDTVYAGGEVLSAFALADGERRWEVKGYGDWGPPVPDADGLTVTSGGLAYRYLKDGTRTDLWIVTLVSPYPSMQPPVVQGDWIWVVEGNHTEAGVSALSKSAKDRLWTYERENPGPWAVAAAGNRVFLLSRGRIVAMPTA</sequence>
<proteinExistence type="predicted"/>